<protein>
    <recommendedName>
        <fullName evidence="3">Chorismate mutase</fullName>
    </recommendedName>
</protein>
<evidence type="ECO:0000313" key="2">
    <source>
        <dbReference type="Proteomes" id="UP001596492"/>
    </source>
</evidence>
<organism evidence="1 2">
    <name type="scientific">Hirschia litorea</name>
    <dbReference type="NCBI Taxonomy" id="1199156"/>
    <lineage>
        <taxon>Bacteria</taxon>
        <taxon>Pseudomonadati</taxon>
        <taxon>Pseudomonadota</taxon>
        <taxon>Alphaproteobacteria</taxon>
        <taxon>Hyphomonadales</taxon>
        <taxon>Hyphomonadaceae</taxon>
        <taxon>Hirschia</taxon>
    </lineage>
</organism>
<reference evidence="2" key="1">
    <citation type="journal article" date="2019" name="Int. J. Syst. Evol. Microbiol.">
        <title>The Global Catalogue of Microorganisms (GCM) 10K type strain sequencing project: providing services to taxonomists for standard genome sequencing and annotation.</title>
        <authorList>
            <consortium name="The Broad Institute Genomics Platform"/>
            <consortium name="The Broad Institute Genome Sequencing Center for Infectious Disease"/>
            <person name="Wu L."/>
            <person name="Ma J."/>
        </authorList>
    </citation>
    <scope>NUCLEOTIDE SEQUENCE [LARGE SCALE GENOMIC DNA]</scope>
    <source>
        <strain evidence="2">CCUG 51308</strain>
    </source>
</reference>
<dbReference type="Proteomes" id="UP001596492">
    <property type="component" value="Unassembled WGS sequence"/>
</dbReference>
<accession>A0ABW2IMG6</accession>
<gene>
    <name evidence="1" type="ORF">ACFQS8_10665</name>
</gene>
<evidence type="ECO:0008006" key="3">
    <source>
        <dbReference type="Google" id="ProtNLM"/>
    </source>
</evidence>
<name>A0ABW2IMG6_9PROT</name>
<keyword evidence="2" id="KW-1185">Reference proteome</keyword>
<sequence length="261" mass="28282">MNDEYILAEIESADRALSEAFVRRLRAISALKEARHVDENEISADLAADAALIRRLIGEAPDDVSIDAVARFCRAFIGECVVYQGVKAVRYAGGDEARLVDAARGFFGYAAKLTRSADPREALEAVAEEAGVVACLPWPELAGGGQWWPMMNESRFAGLKILSGWPNLPGDDAPPMETAIVARKALSPSGSDDMFAIAHDDIHDANRLLRQIELPGEVVARVRSLALIKLSGYVTEDDSRVIEARNAGLDGFRIIGVLPRP</sequence>
<evidence type="ECO:0000313" key="1">
    <source>
        <dbReference type="EMBL" id="MFC7292078.1"/>
    </source>
</evidence>
<dbReference type="EMBL" id="JBHTBR010000005">
    <property type="protein sequence ID" value="MFC7292078.1"/>
    <property type="molecule type" value="Genomic_DNA"/>
</dbReference>
<dbReference type="RefSeq" id="WP_382167319.1">
    <property type="nucleotide sequence ID" value="NZ_JBHTBR010000005.1"/>
</dbReference>
<comment type="caution">
    <text evidence="1">The sequence shown here is derived from an EMBL/GenBank/DDBJ whole genome shotgun (WGS) entry which is preliminary data.</text>
</comment>
<proteinExistence type="predicted"/>